<keyword evidence="2" id="KW-1185">Reference proteome</keyword>
<reference evidence="1 2" key="1">
    <citation type="submission" date="2011-02" db="EMBL/GenBank/DDBJ databases">
        <title>The Genome Sequence of Sphaeroforma arctica JP610.</title>
        <authorList>
            <consortium name="The Broad Institute Genome Sequencing Platform"/>
            <person name="Russ C."/>
            <person name="Cuomo C."/>
            <person name="Young S.K."/>
            <person name="Zeng Q."/>
            <person name="Gargeya S."/>
            <person name="Alvarado L."/>
            <person name="Berlin A."/>
            <person name="Chapman S.B."/>
            <person name="Chen Z."/>
            <person name="Freedman E."/>
            <person name="Gellesch M."/>
            <person name="Goldberg J."/>
            <person name="Griggs A."/>
            <person name="Gujja S."/>
            <person name="Heilman E."/>
            <person name="Heiman D."/>
            <person name="Howarth C."/>
            <person name="Mehta T."/>
            <person name="Neiman D."/>
            <person name="Pearson M."/>
            <person name="Roberts A."/>
            <person name="Saif S."/>
            <person name="Shea T."/>
            <person name="Shenoy N."/>
            <person name="Sisk P."/>
            <person name="Stolte C."/>
            <person name="Sykes S."/>
            <person name="White J."/>
            <person name="Yandava C."/>
            <person name="Burger G."/>
            <person name="Gray M.W."/>
            <person name="Holland P.W.H."/>
            <person name="King N."/>
            <person name="Lang F.B.F."/>
            <person name="Roger A.J."/>
            <person name="Ruiz-Trillo I."/>
            <person name="Haas B."/>
            <person name="Nusbaum C."/>
            <person name="Birren B."/>
        </authorList>
    </citation>
    <scope>NUCLEOTIDE SEQUENCE [LARGE SCALE GENOMIC DNA]</scope>
    <source>
        <strain evidence="1 2">JP610</strain>
    </source>
</reference>
<feature type="non-terminal residue" evidence="1">
    <location>
        <position position="1"/>
    </location>
</feature>
<proteinExistence type="predicted"/>
<organism evidence="1 2">
    <name type="scientific">Sphaeroforma arctica JP610</name>
    <dbReference type="NCBI Taxonomy" id="667725"/>
    <lineage>
        <taxon>Eukaryota</taxon>
        <taxon>Ichthyosporea</taxon>
        <taxon>Ichthyophonida</taxon>
        <taxon>Sphaeroforma</taxon>
    </lineage>
</organism>
<dbReference type="GeneID" id="25918139"/>
<gene>
    <name evidence="1" type="ORF">SARC_17635</name>
</gene>
<protein>
    <recommendedName>
        <fullName evidence="3">WW domain-containing protein</fullName>
    </recommendedName>
</protein>
<dbReference type="RefSeq" id="XP_014143749.1">
    <property type="nucleotide sequence ID" value="XM_014288274.1"/>
</dbReference>
<name>A0A0L0EZH8_9EUKA</name>
<evidence type="ECO:0000313" key="1">
    <source>
        <dbReference type="EMBL" id="KNC69847.1"/>
    </source>
</evidence>
<dbReference type="Proteomes" id="UP000054560">
    <property type="component" value="Unassembled WGS sequence"/>
</dbReference>
<sequence length="84" mass="9244">ADCDLNPGWEKKYNAGIDKCFYVNSRTGMVTDSPSVVSNKPLFFANPENIKAEEGDEETPVKEKKKQSILKGSSLMNIFSKGGN</sequence>
<dbReference type="AlphaFoldDB" id="A0A0L0EZH8"/>
<evidence type="ECO:0000313" key="2">
    <source>
        <dbReference type="Proteomes" id="UP000054560"/>
    </source>
</evidence>
<accession>A0A0L0EZH8</accession>
<dbReference type="EMBL" id="KQ253091">
    <property type="protein sequence ID" value="KNC69847.1"/>
    <property type="molecule type" value="Genomic_DNA"/>
</dbReference>
<evidence type="ECO:0008006" key="3">
    <source>
        <dbReference type="Google" id="ProtNLM"/>
    </source>
</evidence>